<dbReference type="SUPFAM" id="SSF55073">
    <property type="entry name" value="Nucleotide cyclase"/>
    <property type="match status" value="1"/>
</dbReference>
<dbReference type="PANTHER" id="PTHR45138">
    <property type="entry name" value="REGULATORY COMPONENTS OF SENSORY TRANSDUCTION SYSTEM"/>
    <property type="match status" value="1"/>
</dbReference>
<evidence type="ECO:0000259" key="1">
    <source>
        <dbReference type="PROSITE" id="PS50887"/>
    </source>
</evidence>
<sequence>MPRHHSDDDTASGDFPSGEWLNERGNVLLARAQSVPLQERWAILAEVDELLTRARQVASSEVLAATLRRALLLRLLTNPDDEAVESLLDELDATARAHELPLYEIHHHALRGRFANRRARQSDALVAAARGLAVMAEPLDPPEGTPTAVWGKKVACALLTLSSALSGLGTYELAEETLDLAERHIAAEDVHQRTVLTINRLCLTLDWGLRLERAGFAEQSAERFAAAERLARTAEELWSGSLFAEDATGKAADEVVSIAVALALAEPDISHVDRLLRLRESSREPSKLIHLTVALARCLDDTATGIAMISDLERELKGSTEVRLLRLTLSWEHARLFALQEGIDPVNHPSYLHVTAMEEYLWGARQALIGTIRARVEHERLARVHGAVTRQALQDPLTGLANRRGLAERLCAAALAPGGPAVMVAVLDLDGFKAVNDRLSHMVGDTVLRAVADTLRAAVRADDLVARYGGDEFVVVLPGKSTEQARSALVRVVRAVAGLPAPVGHGVTLSAGLTRLRTGEAAEEALRRADATMYVAKHQGGNRVAVG</sequence>
<dbReference type="NCBIfam" id="TIGR00254">
    <property type="entry name" value="GGDEF"/>
    <property type="match status" value="1"/>
</dbReference>
<dbReference type="CDD" id="cd01949">
    <property type="entry name" value="GGDEF"/>
    <property type="match status" value="1"/>
</dbReference>
<protein>
    <submittedName>
        <fullName evidence="2">GGDEF domain-containing protein</fullName>
    </submittedName>
</protein>
<dbReference type="PANTHER" id="PTHR45138:SF9">
    <property type="entry name" value="DIGUANYLATE CYCLASE DGCM-RELATED"/>
    <property type="match status" value="1"/>
</dbReference>
<dbReference type="Gene3D" id="3.30.70.270">
    <property type="match status" value="1"/>
</dbReference>
<dbReference type="PROSITE" id="PS50887">
    <property type="entry name" value="GGDEF"/>
    <property type="match status" value="1"/>
</dbReference>
<dbReference type="InterPro" id="IPR050469">
    <property type="entry name" value="Diguanylate_Cyclase"/>
</dbReference>
<dbReference type="SMART" id="SM00267">
    <property type="entry name" value="GGDEF"/>
    <property type="match status" value="1"/>
</dbReference>
<dbReference type="InterPro" id="IPR029787">
    <property type="entry name" value="Nucleotide_cyclase"/>
</dbReference>
<dbReference type="RefSeq" id="WP_344873110.1">
    <property type="nucleotide sequence ID" value="NZ_BAABAL010000006.1"/>
</dbReference>
<evidence type="ECO:0000313" key="3">
    <source>
        <dbReference type="Proteomes" id="UP001501747"/>
    </source>
</evidence>
<proteinExistence type="predicted"/>
<accession>A0ABP7RMY0</accession>
<dbReference type="Proteomes" id="UP001501747">
    <property type="component" value="Unassembled WGS sequence"/>
</dbReference>
<dbReference type="InterPro" id="IPR000160">
    <property type="entry name" value="GGDEF_dom"/>
</dbReference>
<keyword evidence="3" id="KW-1185">Reference proteome</keyword>
<organism evidence="2 3">
    <name type="scientific">Allokutzneria multivorans</name>
    <dbReference type="NCBI Taxonomy" id="1142134"/>
    <lineage>
        <taxon>Bacteria</taxon>
        <taxon>Bacillati</taxon>
        <taxon>Actinomycetota</taxon>
        <taxon>Actinomycetes</taxon>
        <taxon>Pseudonocardiales</taxon>
        <taxon>Pseudonocardiaceae</taxon>
        <taxon>Allokutzneria</taxon>
    </lineage>
</organism>
<name>A0ABP7RMY0_9PSEU</name>
<feature type="domain" description="GGDEF" evidence="1">
    <location>
        <begin position="420"/>
        <end position="547"/>
    </location>
</feature>
<dbReference type="Pfam" id="PF00990">
    <property type="entry name" value="GGDEF"/>
    <property type="match status" value="1"/>
</dbReference>
<dbReference type="EMBL" id="BAABAL010000006">
    <property type="protein sequence ID" value="GAA3999824.1"/>
    <property type="molecule type" value="Genomic_DNA"/>
</dbReference>
<reference evidence="3" key="1">
    <citation type="journal article" date="2019" name="Int. J. Syst. Evol. Microbiol.">
        <title>The Global Catalogue of Microorganisms (GCM) 10K type strain sequencing project: providing services to taxonomists for standard genome sequencing and annotation.</title>
        <authorList>
            <consortium name="The Broad Institute Genomics Platform"/>
            <consortium name="The Broad Institute Genome Sequencing Center for Infectious Disease"/>
            <person name="Wu L."/>
            <person name="Ma J."/>
        </authorList>
    </citation>
    <scope>NUCLEOTIDE SEQUENCE [LARGE SCALE GENOMIC DNA]</scope>
    <source>
        <strain evidence="3">JCM 17342</strain>
    </source>
</reference>
<dbReference type="InterPro" id="IPR043128">
    <property type="entry name" value="Rev_trsase/Diguanyl_cyclase"/>
</dbReference>
<comment type="caution">
    <text evidence="2">The sequence shown here is derived from an EMBL/GenBank/DDBJ whole genome shotgun (WGS) entry which is preliminary data.</text>
</comment>
<evidence type="ECO:0000313" key="2">
    <source>
        <dbReference type="EMBL" id="GAA3999824.1"/>
    </source>
</evidence>
<gene>
    <name evidence="2" type="ORF">GCM10022247_20180</name>
</gene>